<dbReference type="PANTHER" id="PTHR30404">
    <property type="entry name" value="N-ACETYLMURAMOYL-L-ALANINE AMIDASE"/>
    <property type="match status" value="1"/>
</dbReference>
<keyword evidence="3" id="KW-0961">Cell wall biogenesis/degradation</keyword>
<dbReference type="InterPro" id="IPR002508">
    <property type="entry name" value="MurNAc-LAA_cat"/>
</dbReference>
<dbReference type="Pfam" id="PF01520">
    <property type="entry name" value="Amidase_3"/>
    <property type="match status" value="1"/>
</dbReference>
<evidence type="ECO:0000256" key="2">
    <source>
        <dbReference type="ARBA" id="ARBA00022801"/>
    </source>
</evidence>
<dbReference type="GO" id="GO:0008745">
    <property type="term" value="F:N-acetylmuramoyl-L-alanine amidase activity"/>
    <property type="evidence" value="ECO:0007669"/>
    <property type="project" value="InterPro"/>
</dbReference>
<dbReference type="PROSITE" id="PS51781">
    <property type="entry name" value="SH3B"/>
    <property type="match status" value="1"/>
</dbReference>
<dbReference type="GO" id="GO:0009253">
    <property type="term" value="P:peptidoglycan catabolic process"/>
    <property type="evidence" value="ECO:0007669"/>
    <property type="project" value="InterPro"/>
</dbReference>
<sequence length="462" mass="50822">MIRKITTLLFATVFLLLASFLPTNVAHADSLNDIPSRSSDEINYLMYQDVITGYPDGTYRPSNSVNRQEAATMVGRALDLNGTKRSTSFPDVHASSYASGYIQSAYEKNIITGYPDRTYKPRNEITRGEMAYLISKAFHLNETSGNQYSDVPNSGALSTAIDKVSTAGIANGYPDGSYKPNKSITREEFALLVARGMNPEYKVDGDDLQVIGEKVVSTGILNVRSGPSTGYSKVGRLTEGTVIKVYKKVGDWWQFAYNGGSAYVHGAYVTDKPTNDGGKYTISIDAGHGDHDGGATANGLLEKEVNLDVAKRVRDYLSNSNINVVMTRDDDSFLELDERVDYAVDHGADTFVSIHSNSYPNESVSGVETFYSSASLSGRAYDSYKLAHFIQNRVVEAMNSNDRGVKDVPYRVIHATPLPSALVELGFLTNDSDAYKLGSSWYRDQAAKAIYLGVIDYYNWKY</sequence>
<dbReference type="RefSeq" id="WP_085028563.1">
    <property type="nucleotide sequence ID" value="NZ_CP020772.1"/>
</dbReference>
<dbReference type="STRING" id="402384.HM131_05005"/>
<reference evidence="7 8" key="1">
    <citation type="submission" date="2017-04" db="EMBL/GenBank/DDBJ databases">
        <title>The whole genome sequencing and assembly of Halobacillus mangrovi strain.</title>
        <authorList>
            <person name="Lee S.-J."/>
            <person name="Park M.-K."/>
            <person name="Kim J.-Y."/>
            <person name="Lee Y.-J."/>
            <person name="Yi H."/>
            <person name="Bahn Y.-S."/>
            <person name="Kim J.F."/>
            <person name="Lee D.-W."/>
        </authorList>
    </citation>
    <scope>NUCLEOTIDE SEQUENCE [LARGE SCALE GENOMIC DNA]</scope>
    <source>
        <strain evidence="7 8">KTB 131</strain>
    </source>
</reference>
<gene>
    <name evidence="7" type="ORF">HM131_05005</name>
</gene>
<feature type="chain" id="PRO_5013275330" description="N-acetylmuramoyl-L-alanine amidase" evidence="4">
    <location>
        <begin position="29"/>
        <end position="462"/>
    </location>
</feature>
<dbReference type="Gene3D" id="2.30.30.40">
    <property type="entry name" value="SH3 Domains"/>
    <property type="match status" value="1"/>
</dbReference>
<dbReference type="EMBL" id="CP020772">
    <property type="protein sequence ID" value="ARI76233.1"/>
    <property type="molecule type" value="Genomic_DNA"/>
</dbReference>
<dbReference type="PANTHER" id="PTHR30404:SF0">
    <property type="entry name" value="N-ACETYLMURAMOYL-L-ALANINE AMIDASE AMIC"/>
    <property type="match status" value="1"/>
</dbReference>
<proteinExistence type="predicted"/>
<dbReference type="Pfam" id="PF00395">
    <property type="entry name" value="SLH"/>
    <property type="match status" value="3"/>
</dbReference>
<dbReference type="OrthoDB" id="9806267at2"/>
<dbReference type="GO" id="GO:0030288">
    <property type="term" value="C:outer membrane-bounded periplasmic space"/>
    <property type="evidence" value="ECO:0007669"/>
    <property type="project" value="TreeGrafter"/>
</dbReference>
<keyword evidence="8" id="KW-1185">Reference proteome</keyword>
<dbReference type="AlphaFoldDB" id="A0A1W5ZSH0"/>
<keyword evidence="1 4" id="KW-0732">Signal</keyword>
<dbReference type="Proteomes" id="UP000192527">
    <property type="component" value="Chromosome"/>
</dbReference>
<dbReference type="SUPFAM" id="SSF53187">
    <property type="entry name" value="Zn-dependent exopeptidases"/>
    <property type="match status" value="1"/>
</dbReference>
<accession>A0A1W5ZSH0</accession>
<feature type="domain" description="SLH" evidence="5">
    <location>
        <begin position="25"/>
        <end position="84"/>
    </location>
</feature>
<protein>
    <recommendedName>
        <fullName evidence="9">N-acetylmuramoyl-L-alanine amidase</fullName>
    </recommendedName>
</protein>
<evidence type="ECO:0000259" key="5">
    <source>
        <dbReference type="PROSITE" id="PS51272"/>
    </source>
</evidence>
<dbReference type="InterPro" id="IPR001119">
    <property type="entry name" value="SLH_dom"/>
</dbReference>
<organism evidence="7 8">
    <name type="scientific">Halobacillus mangrovi</name>
    <dbReference type="NCBI Taxonomy" id="402384"/>
    <lineage>
        <taxon>Bacteria</taxon>
        <taxon>Bacillati</taxon>
        <taxon>Bacillota</taxon>
        <taxon>Bacilli</taxon>
        <taxon>Bacillales</taxon>
        <taxon>Bacillaceae</taxon>
        <taxon>Halobacillus</taxon>
    </lineage>
</organism>
<dbReference type="InterPro" id="IPR003646">
    <property type="entry name" value="SH3-like_bac-type"/>
</dbReference>
<keyword evidence="2" id="KW-0378">Hydrolase</keyword>
<feature type="domain" description="SH3b" evidence="6">
    <location>
        <begin position="211"/>
        <end position="273"/>
    </location>
</feature>
<evidence type="ECO:0000313" key="7">
    <source>
        <dbReference type="EMBL" id="ARI76233.1"/>
    </source>
</evidence>
<dbReference type="KEGG" id="hmn:HM131_05005"/>
<dbReference type="SMART" id="SM00646">
    <property type="entry name" value="Ami_3"/>
    <property type="match status" value="1"/>
</dbReference>
<evidence type="ECO:0000259" key="6">
    <source>
        <dbReference type="PROSITE" id="PS51781"/>
    </source>
</evidence>
<evidence type="ECO:0000256" key="4">
    <source>
        <dbReference type="SAM" id="SignalP"/>
    </source>
</evidence>
<feature type="domain" description="SLH" evidence="5">
    <location>
        <begin position="149"/>
        <end position="207"/>
    </location>
</feature>
<feature type="domain" description="SLH" evidence="5">
    <location>
        <begin position="85"/>
        <end position="148"/>
    </location>
</feature>
<dbReference type="SMART" id="SM00287">
    <property type="entry name" value="SH3b"/>
    <property type="match status" value="1"/>
</dbReference>
<evidence type="ECO:0008006" key="9">
    <source>
        <dbReference type="Google" id="ProtNLM"/>
    </source>
</evidence>
<evidence type="ECO:0000256" key="3">
    <source>
        <dbReference type="ARBA" id="ARBA00023316"/>
    </source>
</evidence>
<evidence type="ECO:0000313" key="8">
    <source>
        <dbReference type="Proteomes" id="UP000192527"/>
    </source>
</evidence>
<name>A0A1W5ZSH0_9BACI</name>
<feature type="signal peptide" evidence="4">
    <location>
        <begin position="1"/>
        <end position="28"/>
    </location>
</feature>
<dbReference type="GO" id="GO:0071555">
    <property type="term" value="P:cell wall organization"/>
    <property type="evidence" value="ECO:0007669"/>
    <property type="project" value="UniProtKB-KW"/>
</dbReference>
<dbReference type="Gene3D" id="3.40.630.40">
    <property type="entry name" value="Zn-dependent exopeptidases"/>
    <property type="match status" value="1"/>
</dbReference>
<dbReference type="Pfam" id="PF08239">
    <property type="entry name" value="SH3_3"/>
    <property type="match status" value="1"/>
</dbReference>
<dbReference type="InterPro" id="IPR050695">
    <property type="entry name" value="N-acetylmuramoyl_amidase_3"/>
</dbReference>
<dbReference type="PROSITE" id="PS51272">
    <property type="entry name" value="SLH"/>
    <property type="match status" value="3"/>
</dbReference>
<dbReference type="CDD" id="cd02696">
    <property type="entry name" value="MurNAc-LAA"/>
    <property type="match status" value="1"/>
</dbReference>
<evidence type="ECO:0000256" key="1">
    <source>
        <dbReference type="ARBA" id="ARBA00022729"/>
    </source>
</evidence>